<gene>
    <name evidence="2" type="ORF">I316_00940</name>
</gene>
<feature type="compositionally biased region" description="Polar residues" evidence="1">
    <location>
        <begin position="35"/>
        <end position="50"/>
    </location>
</feature>
<reference evidence="3" key="2">
    <citation type="submission" date="2013-12" db="EMBL/GenBank/DDBJ databases">
        <title>Evolution of pathogenesis and genome organization in the Tremellales.</title>
        <authorList>
            <person name="Cuomo C."/>
            <person name="Litvintseva A."/>
            <person name="Heitman J."/>
            <person name="Chen Y."/>
            <person name="Sun S."/>
            <person name="Springer D."/>
            <person name="Dromer F."/>
            <person name="Young S."/>
            <person name="Zeng Q."/>
            <person name="Chapman S."/>
            <person name="Gujja S."/>
            <person name="Saif S."/>
            <person name="Birren B."/>
        </authorList>
    </citation>
    <scope>NUCLEOTIDE SEQUENCE [LARGE SCALE GENOMIC DNA]</scope>
    <source>
        <strain evidence="3">BCC8398</strain>
    </source>
</reference>
<feature type="compositionally biased region" description="Polar residues" evidence="1">
    <location>
        <begin position="8"/>
        <end position="25"/>
    </location>
</feature>
<evidence type="ECO:0000313" key="2">
    <source>
        <dbReference type="EMBL" id="OCF37036.1"/>
    </source>
</evidence>
<evidence type="ECO:0000256" key="1">
    <source>
        <dbReference type="SAM" id="MobiDB-lite"/>
    </source>
</evidence>
<evidence type="ECO:0000313" key="3">
    <source>
        <dbReference type="Proteomes" id="UP000092666"/>
    </source>
</evidence>
<feature type="compositionally biased region" description="Basic and acidic residues" evidence="1">
    <location>
        <begin position="410"/>
        <end position="423"/>
    </location>
</feature>
<protein>
    <submittedName>
        <fullName evidence="2">Uncharacterized protein</fullName>
    </submittedName>
</protein>
<feature type="compositionally biased region" description="Acidic residues" evidence="1">
    <location>
        <begin position="328"/>
        <end position="349"/>
    </location>
</feature>
<feature type="compositionally biased region" description="Acidic residues" evidence="1">
    <location>
        <begin position="203"/>
        <end position="223"/>
    </location>
</feature>
<feature type="compositionally biased region" description="Polar residues" evidence="1">
    <location>
        <begin position="102"/>
        <end position="112"/>
    </location>
</feature>
<feature type="compositionally biased region" description="Low complexity" evidence="1">
    <location>
        <begin position="235"/>
        <end position="252"/>
    </location>
</feature>
<feature type="compositionally biased region" description="Basic and acidic residues" evidence="1">
    <location>
        <begin position="123"/>
        <end position="132"/>
    </location>
</feature>
<dbReference type="EMBL" id="KI669493">
    <property type="protein sequence ID" value="OCF37036.1"/>
    <property type="molecule type" value="Genomic_DNA"/>
</dbReference>
<dbReference type="STRING" id="1296120.A0A1B9H177"/>
<accession>A0A1B9H177</accession>
<dbReference type="Proteomes" id="UP000092666">
    <property type="component" value="Unassembled WGS sequence"/>
</dbReference>
<name>A0A1B9H177_9TREE</name>
<feature type="region of interest" description="Disordered" evidence="1">
    <location>
        <begin position="1"/>
        <end position="372"/>
    </location>
</feature>
<feature type="compositionally biased region" description="Basic residues" evidence="1">
    <location>
        <begin position="355"/>
        <end position="372"/>
    </location>
</feature>
<dbReference type="AlphaFoldDB" id="A0A1B9H177"/>
<keyword evidence="3" id="KW-1185">Reference proteome</keyword>
<feature type="region of interest" description="Disordered" evidence="1">
    <location>
        <begin position="410"/>
        <end position="437"/>
    </location>
</feature>
<reference evidence="2 3" key="1">
    <citation type="submission" date="2013-07" db="EMBL/GenBank/DDBJ databases">
        <title>The Genome Sequence of Cryptococcus heveanensis BCC8398.</title>
        <authorList>
            <consortium name="The Broad Institute Genome Sequencing Platform"/>
            <person name="Cuomo C."/>
            <person name="Litvintseva A."/>
            <person name="Chen Y."/>
            <person name="Heitman J."/>
            <person name="Sun S."/>
            <person name="Springer D."/>
            <person name="Dromer F."/>
            <person name="Young S.K."/>
            <person name="Zeng Q."/>
            <person name="Gargeya S."/>
            <person name="Fitzgerald M."/>
            <person name="Abouelleil A."/>
            <person name="Alvarado L."/>
            <person name="Berlin A.M."/>
            <person name="Chapman S.B."/>
            <person name="Dewar J."/>
            <person name="Goldberg J."/>
            <person name="Griggs A."/>
            <person name="Gujja S."/>
            <person name="Hansen M."/>
            <person name="Howarth C."/>
            <person name="Imamovic A."/>
            <person name="Larimer J."/>
            <person name="McCowan C."/>
            <person name="Murphy C."/>
            <person name="Pearson M."/>
            <person name="Priest M."/>
            <person name="Roberts A."/>
            <person name="Saif S."/>
            <person name="Shea T."/>
            <person name="Sykes S."/>
            <person name="Wortman J."/>
            <person name="Nusbaum C."/>
            <person name="Birren B."/>
        </authorList>
    </citation>
    <scope>NUCLEOTIDE SEQUENCE [LARGE SCALE GENOMIC DNA]</scope>
    <source>
        <strain evidence="2 3">BCC8398</strain>
    </source>
</reference>
<sequence>MPPRRSTRASLPTPASTVASPSDSVANRAAYSSRKGLQTPTSIGDENSVAQELGEELSPQKIKSEVEDSPTSANGSSKRYRLDSVTIPSRRSKLSLDKTDSADNLTLGSPFSKNGHLPQNDGLEVKVEDDAKPVMNGSASRRKGKSKEDLAAQAPFNIGKFSSVSKASAADLALDQPPRRSARASLGKTKAQVKNELTPPATDESEYEEKGDEDYAMDSDDEERQLKQAIQASTKGARNGSASSSRASSAKSTPTGGKKTRGNQAALRAAVAKAAEKRMKGSAKSTPSARGRTTGDVTPYSTGSAAGTDVTPLSDDDSGLSTALSEISSDEAEMATESETDFTDSDSDDPLILRGKGKGKGKTKGKKFAGRGRKLDGEWDEDIANELGSEGEGLDPYEQRMMTLAKARQRAREERRAAEEAAQPRKKKERALSEKLGRKLTNGEKNLIALSMASLAEYCCQPWGLLI</sequence>
<organism evidence="2 3">
    <name type="scientific">Kwoniella heveanensis BCC8398</name>
    <dbReference type="NCBI Taxonomy" id="1296120"/>
    <lineage>
        <taxon>Eukaryota</taxon>
        <taxon>Fungi</taxon>
        <taxon>Dikarya</taxon>
        <taxon>Basidiomycota</taxon>
        <taxon>Agaricomycotina</taxon>
        <taxon>Tremellomycetes</taxon>
        <taxon>Tremellales</taxon>
        <taxon>Cryptococcaceae</taxon>
        <taxon>Kwoniella</taxon>
    </lineage>
</organism>
<feature type="compositionally biased region" description="Polar residues" evidence="1">
    <location>
        <begin position="295"/>
        <end position="305"/>
    </location>
</feature>
<proteinExistence type="predicted"/>